<dbReference type="EMBL" id="GG745614">
    <property type="protein sequence ID" value="EFD92246.1"/>
    <property type="molecule type" value="Genomic_DNA"/>
</dbReference>
<reference evidence="2 3" key="1">
    <citation type="journal article" date="2010" name="Proc. Natl. Acad. Sci. U.S.A.">
        <title>Enigmatic, ultrasmall, uncultivated Archaea.</title>
        <authorList>
            <person name="Baker B.J."/>
            <person name="Comolli L.R."/>
            <person name="Dick G.J."/>
            <person name="Hauser L.J."/>
            <person name="Hyatt D."/>
            <person name="Dill B.D."/>
            <person name="Land M.L."/>
            <person name="Verberkmoes N.C."/>
            <person name="Hettich R.L."/>
            <person name="Banfield J.F."/>
        </authorList>
    </citation>
    <scope>NUCLEOTIDE SEQUENCE [LARGE SCALE GENOMIC DNA]</scope>
</reference>
<feature type="transmembrane region" description="Helical" evidence="1">
    <location>
        <begin position="74"/>
        <end position="93"/>
    </location>
</feature>
<feature type="transmembrane region" description="Helical" evidence="1">
    <location>
        <begin position="12"/>
        <end position="35"/>
    </location>
</feature>
<feature type="transmembrane region" description="Helical" evidence="1">
    <location>
        <begin position="191"/>
        <end position="210"/>
    </location>
</feature>
<keyword evidence="1" id="KW-1133">Transmembrane helix</keyword>
<feature type="transmembrane region" description="Helical" evidence="1">
    <location>
        <begin position="161"/>
        <end position="179"/>
    </location>
</feature>
<accession>D6GX23</accession>
<proteinExistence type="predicted"/>
<feature type="transmembrane region" description="Helical" evidence="1">
    <location>
        <begin position="132"/>
        <end position="155"/>
    </location>
</feature>
<feature type="transmembrane region" description="Helical" evidence="1">
    <location>
        <begin position="41"/>
        <end position="62"/>
    </location>
</feature>
<dbReference type="AlphaFoldDB" id="D6GX23"/>
<feature type="transmembrane region" description="Helical" evidence="1">
    <location>
        <begin position="250"/>
        <end position="271"/>
    </location>
</feature>
<keyword evidence="1" id="KW-0472">Membrane</keyword>
<keyword evidence="1" id="KW-0812">Transmembrane</keyword>
<feature type="transmembrane region" description="Helical" evidence="1">
    <location>
        <begin position="99"/>
        <end position="120"/>
    </location>
</feature>
<name>D6GX23_PARA5</name>
<sequence>MKPRRNSHRSEILIVVLVGLIMSLGNAVWAFLLSISETLNGNFALVSLFISLGLLPLVFFMLLTKREKIGFDAYAAFTGVLYGISNIVLLSIFSYRNSAVVYSLISPTVLVFIVLEVIVNRSKIKKGNRLKLLAGGGLAGFGFILLSLNGLNFSLINTYDIAVSVILIVLYGAAGFFYTQTGLRTKRKYNSILNITAFEIFTSMFFLSFYHSTLHVSGLPIAFLAGLVVSIGVVISFIEYGHIKEGAHAISYSSIIYVLSEMETLFLLLFYSIFVGILNPFVIVSVLIIAAAVWYLSRESNAAFD</sequence>
<organism evidence="2 3">
    <name type="scientific">Candidatus Parvarchaeum acidophilus ARMAN-5</name>
    <dbReference type="NCBI Taxonomy" id="662762"/>
    <lineage>
        <taxon>Archaea</taxon>
        <taxon>Candidatus Parvarchaeota</taxon>
        <taxon>Candidatus Parvarchaeum</taxon>
    </lineage>
</organism>
<feature type="transmembrane region" description="Helical" evidence="1">
    <location>
        <begin position="277"/>
        <end position="296"/>
    </location>
</feature>
<evidence type="ECO:0000313" key="2">
    <source>
        <dbReference type="EMBL" id="EFD92246.1"/>
    </source>
</evidence>
<dbReference type="Proteomes" id="UP000009376">
    <property type="component" value="Unassembled WGS sequence"/>
</dbReference>
<evidence type="ECO:0000256" key="1">
    <source>
        <dbReference type="SAM" id="Phobius"/>
    </source>
</evidence>
<evidence type="ECO:0000313" key="3">
    <source>
        <dbReference type="Proteomes" id="UP000009376"/>
    </source>
</evidence>
<gene>
    <name evidence="2" type="ORF">BJBARM5_1047</name>
</gene>
<feature type="transmembrane region" description="Helical" evidence="1">
    <location>
        <begin position="216"/>
        <end position="238"/>
    </location>
</feature>
<protein>
    <submittedName>
        <fullName evidence="2">Uncharacterized protein</fullName>
    </submittedName>
</protein>